<feature type="compositionally biased region" description="Basic and acidic residues" evidence="1">
    <location>
        <begin position="77"/>
        <end position="88"/>
    </location>
</feature>
<evidence type="ECO:0000313" key="2">
    <source>
        <dbReference type="EMBL" id="KAJ1114126.1"/>
    </source>
</evidence>
<keyword evidence="3" id="KW-1185">Reference proteome</keyword>
<comment type="caution">
    <text evidence="2">The sequence shown here is derived from an EMBL/GenBank/DDBJ whole genome shotgun (WGS) entry which is preliminary data.</text>
</comment>
<dbReference type="AlphaFoldDB" id="A0AAV7NDK4"/>
<dbReference type="Proteomes" id="UP001066276">
    <property type="component" value="Chromosome 8"/>
</dbReference>
<reference evidence="2" key="1">
    <citation type="journal article" date="2022" name="bioRxiv">
        <title>Sequencing and chromosome-scale assembly of the giantPleurodeles waltlgenome.</title>
        <authorList>
            <person name="Brown T."/>
            <person name="Elewa A."/>
            <person name="Iarovenko S."/>
            <person name="Subramanian E."/>
            <person name="Araus A.J."/>
            <person name="Petzold A."/>
            <person name="Susuki M."/>
            <person name="Suzuki K.-i.T."/>
            <person name="Hayashi T."/>
            <person name="Toyoda A."/>
            <person name="Oliveira C."/>
            <person name="Osipova E."/>
            <person name="Leigh N.D."/>
            <person name="Simon A."/>
            <person name="Yun M.H."/>
        </authorList>
    </citation>
    <scope>NUCLEOTIDE SEQUENCE</scope>
    <source>
        <strain evidence="2">20211129_DDA</strain>
        <tissue evidence="2">Liver</tissue>
    </source>
</reference>
<accession>A0AAV7NDK4</accession>
<feature type="region of interest" description="Disordered" evidence="1">
    <location>
        <begin position="58"/>
        <end position="93"/>
    </location>
</feature>
<name>A0AAV7NDK4_PLEWA</name>
<evidence type="ECO:0000313" key="3">
    <source>
        <dbReference type="Proteomes" id="UP001066276"/>
    </source>
</evidence>
<proteinExistence type="predicted"/>
<dbReference type="EMBL" id="JANPWB010000012">
    <property type="protein sequence ID" value="KAJ1114126.1"/>
    <property type="molecule type" value="Genomic_DNA"/>
</dbReference>
<evidence type="ECO:0000256" key="1">
    <source>
        <dbReference type="SAM" id="MobiDB-lite"/>
    </source>
</evidence>
<protein>
    <submittedName>
        <fullName evidence="2">Uncharacterized protein</fullName>
    </submittedName>
</protein>
<gene>
    <name evidence="2" type="ORF">NDU88_002365</name>
</gene>
<organism evidence="2 3">
    <name type="scientific">Pleurodeles waltl</name>
    <name type="common">Iberian ribbed newt</name>
    <dbReference type="NCBI Taxonomy" id="8319"/>
    <lineage>
        <taxon>Eukaryota</taxon>
        <taxon>Metazoa</taxon>
        <taxon>Chordata</taxon>
        <taxon>Craniata</taxon>
        <taxon>Vertebrata</taxon>
        <taxon>Euteleostomi</taxon>
        <taxon>Amphibia</taxon>
        <taxon>Batrachia</taxon>
        <taxon>Caudata</taxon>
        <taxon>Salamandroidea</taxon>
        <taxon>Salamandridae</taxon>
        <taxon>Pleurodelinae</taxon>
        <taxon>Pleurodeles</taxon>
    </lineage>
</organism>
<sequence>MGLARDYSLPCHLDAWILRDREIQGKFKVGADLYFILKKTRGTPWGLLDVSLMSKEETQDKEREGTPWGLLNVSPVTKEETQDKEREGTPWGLLDVSPVTKEETHDKEREAAPPLCCPSLHCSPRFFSPTGCIFSYVVPCCDCVLTGRISLSADFLNDGATRVSFSFLFIARYCRNGEQDGGRVTQPRSVCSDQGNLPVLRQLSRGSEPSSAAALKGNNVAAL</sequence>